<dbReference type="PANTHER" id="PTHR10504:SF144">
    <property type="entry name" value="BPI1 DOMAIN-CONTAINING PROTEIN"/>
    <property type="match status" value="1"/>
</dbReference>
<name>A0A0C2H0Q0_9BILA</name>
<proteinExistence type="predicted"/>
<organism evidence="1 2">
    <name type="scientific">Ancylostoma duodenale</name>
    <dbReference type="NCBI Taxonomy" id="51022"/>
    <lineage>
        <taxon>Eukaryota</taxon>
        <taxon>Metazoa</taxon>
        <taxon>Ecdysozoa</taxon>
        <taxon>Nematoda</taxon>
        <taxon>Chromadorea</taxon>
        <taxon>Rhabditida</taxon>
        <taxon>Rhabditina</taxon>
        <taxon>Rhabditomorpha</taxon>
        <taxon>Strongyloidea</taxon>
        <taxon>Ancylostomatidae</taxon>
        <taxon>Ancylostomatinae</taxon>
        <taxon>Ancylostoma</taxon>
    </lineage>
</organism>
<dbReference type="GO" id="GO:0005615">
    <property type="term" value="C:extracellular space"/>
    <property type="evidence" value="ECO:0007669"/>
    <property type="project" value="TreeGrafter"/>
</dbReference>
<sequence length="179" mass="19424">MFVPVTRVKRQVARIYRVTNTNIIPTGVASLVRSSRGSGYGGGFSPVGGGGGGGFNPRGPRFPPPPPVSRLYFRVVDIVGCNFLQRKLNDLYLSLQLLNTQATSNDFTVDLTGEFSPNAQGGTVPTADEATVAASTVVFVPGTPFGAFPTTFPSYYDNRMAEFILSDYTINSLFYWLHR</sequence>
<dbReference type="InterPro" id="IPR032942">
    <property type="entry name" value="BPI/LBP/Plunc"/>
</dbReference>
<dbReference type="OrthoDB" id="5874601at2759"/>
<gene>
    <name evidence="1" type="ORF">ANCDUO_06816</name>
</gene>
<accession>A0A0C2H0Q0</accession>
<dbReference type="Gene3D" id="3.15.20.10">
    <property type="entry name" value="Bactericidal permeability-increasing protein, domain 2"/>
    <property type="match status" value="1"/>
</dbReference>
<dbReference type="PANTHER" id="PTHR10504">
    <property type="entry name" value="BACTERICIDAL PERMEABILITY-INCREASING BPI PROTEIN-RELATED"/>
    <property type="match status" value="1"/>
</dbReference>
<dbReference type="EMBL" id="KN729014">
    <property type="protein sequence ID" value="KIH62896.1"/>
    <property type="molecule type" value="Genomic_DNA"/>
</dbReference>
<evidence type="ECO:0000313" key="2">
    <source>
        <dbReference type="Proteomes" id="UP000054047"/>
    </source>
</evidence>
<reference evidence="1 2" key="1">
    <citation type="submission" date="2013-12" db="EMBL/GenBank/DDBJ databases">
        <title>Draft genome of the parsitic nematode Ancylostoma duodenale.</title>
        <authorList>
            <person name="Mitreva M."/>
        </authorList>
    </citation>
    <scope>NUCLEOTIDE SEQUENCE [LARGE SCALE GENOMIC DNA]</scope>
    <source>
        <strain evidence="1 2">Zhejiang</strain>
    </source>
</reference>
<evidence type="ECO:0000313" key="1">
    <source>
        <dbReference type="EMBL" id="KIH62896.1"/>
    </source>
</evidence>
<dbReference type="AlphaFoldDB" id="A0A0C2H0Q0"/>
<protein>
    <submittedName>
        <fullName evidence="1">Uncharacterized protein</fullName>
    </submittedName>
</protein>
<keyword evidence="2" id="KW-1185">Reference proteome</keyword>
<dbReference type="Proteomes" id="UP000054047">
    <property type="component" value="Unassembled WGS sequence"/>
</dbReference>